<evidence type="ECO:0000259" key="10">
    <source>
        <dbReference type="Pfam" id="PF08245"/>
    </source>
</evidence>
<dbReference type="Gene3D" id="3.40.50.720">
    <property type="entry name" value="NAD(P)-binding Rossmann-like Domain"/>
    <property type="match status" value="1"/>
</dbReference>
<evidence type="ECO:0000256" key="2">
    <source>
        <dbReference type="ARBA" id="ARBA00004752"/>
    </source>
</evidence>
<evidence type="ECO:0000313" key="12">
    <source>
        <dbReference type="Proteomes" id="UP000218542"/>
    </source>
</evidence>
<dbReference type="GO" id="GO:0008360">
    <property type="term" value="P:regulation of cell shape"/>
    <property type="evidence" value="ECO:0007669"/>
    <property type="project" value="UniProtKB-KW"/>
</dbReference>
<evidence type="ECO:0000256" key="5">
    <source>
        <dbReference type="ARBA" id="ARBA00022741"/>
    </source>
</evidence>
<keyword evidence="5 7" id="KW-0547">Nucleotide-binding</keyword>
<dbReference type="GO" id="GO:0009252">
    <property type="term" value="P:peptidoglycan biosynthetic process"/>
    <property type="evidence" value="ECO:0007669"/>
    <property type="project" value="UniProtKB-UniRule"/>
</dbReference>
<keyword evidence="6 7" id="KW-0067">ATP-binding</keyword>
<dbReference type="RefSeq" id="WP_096895716.1">
    <property type="nucleotide sequence ID" value="NZ_BAOS01000029.1"/>
</dbReference>
<dbReference type="Pfam" id="PF08245">
    <property type="entry name" value="Mur_ligase_M"/>
    <property type="match status" value="1"/>
</dbReference>
<feature type="domain" description="Mur ligase C-terminal" evidence="9">
    <location>
        <begin position="319"/>
        <end position="439"/>
    </location>
</feature>
<evidence type="ECO:0000256" key="4">
    <source>
        <dbReference type="ARBA" id="ARBA00022598"/>
    </source>
</evidence>
<keyword evidence="7 8" id="KW-0131">Cell cycle</keyword>
<gene>
    <name evidence="7" type="primary">murD</name>
    <name evidence="11" type="ORF">SCALIN_C29_0120</name>
</gene>
<evidence type="ECO:0000256" key="6">
    <source>
        <dbReference type="ARBA" id="ARBA00022840"/>
    </source>
</evidence>
<dbReference type="GO" id="GO:0005524">
    <property type="term" value="F:ATP binding"/>
    <property type="evidence" value="ECO:0007669"/>
    <property type="project" value="UniProtKB-UniRule"/>
</dbReference>
<comment type="caution">
    <text evidence="11">The sequence shown here is derived from an EMBL/GenBank/DDBJ whole genome shotgun (WGS) entry which is preliminary data.</text>
</comment>
<comment type="similarity">
    <text evidence="7">Belongs to the MurCDEF family.</text>
</comment>
<dbReference type="Proteomes" id="UP000218542">
    <property type="component" value="Unassembled WGS sequence"/>
</dbReference>
<dbReference type="EC" id="6.3.2.9" evidence="7 8"/>
<dbReference type="InterPro" id="IPR005762">
    <property type="entry name" value="MurD"/>
</dbReference>
<dbReference type="GO" id="GO:0005737">
    <property type="term" value="C:cytoplasm"/>
    <property type="evidence" value="ECO:0007669"/>
    <property type="project" value="UniProtKB-SubCell"/>
</dbReference>
<evidence type="ECO:0000256" key="7">
    <source>
        <dbReference type="HAMAP-Rule" id="MF_00639"/>
    </source>
</evidence>
<dbReference type="PANTHER" id="PTHR43692">
    <property type="entry name" value="UDP-N-ACETYLMURAMOYLALANINE--D-GLUTAMATE LIGASE"/>
    <property type="match status" value="1"/>
</dbReference>
<sequence length="472" mass="52693">MLIEELEHKKILVLGLGREGVSSFQFLRRRFPEKVIGLADKLSKNQLDEPTRRIVENDKRVILISGNDYLKNISQFDIICKSSGIKPSIPELDDAKDKGIKTTSNTGLFFECCSSTIIGVTGTKGKSTTATLIYEILKLGGIDVRLTGNIGTPPLSSLEGTTSSTVFIVELSSYQLKDLHKSPHIAVILNITPEHIDFHGTFAAYVEAKRSIVQHQHENDFIIFNSSDKISTEIANISKAKKLSFGFQETIHTSCFMENNFLLFHSKEQREKIVSTKSIHLKGSFNLQNVMPGIIVGKLFNIPDNNIATAIQNFRPLEHRLEYVETCNGISFYNDSLATVPEATIAALSVFSERGLILLVGGFDRGLDLTGLARIIIESRIKGLILFPTTGNRLWDNIVEIANVRGNLPKHCYSENMREAVQKAYNMASEGDTILLSPASASFNLFTDYKDRGNQFKDEVKNLFKEELRNTK</sequence>
<proteinExistence type="inferred from homology"/>
<dbReference type="AlphaFoldDB" id="A0A286U2I0"/>
<name>A0A286U2I0_9BACT</name>
<feature type="domain" description="Mur ligase central" evidence="10">
    <location>
        <begin position="120"/>
        <end position="296"/>
    </location>
</feature>
<reference evidence="12" key="1">
    <citation type="journal article" date="2017" name="Environ. Microbiol. Rep.">
        <title>Genetic Diversity of Marine Anaerobic Ammonium-Oxidizing Bacteria as Revealed by Genomic and Proteomic Analyses of 'Candidatus Scalindua japonica'.</title>
        <authorList>
            <person name="Oshiki M."/>
            <person name="Mizuto K."/>
            <person name="Kimura Z."/>
            <person name="Kindaichi T."/>
            <person name="Satoh H."/>
            <person name="Okabe S."/>
        </authorList>
    </citation>
    <scope>NUCLEOTIDE SEQUENCE [LARGE SCALE GENOMIC DNA]</scope>
    <source>
        <strain evidence="12">husup-a2</strain>
    </source>
</reference>
<dbReference type="InterPro" id="IPR013221">
    <property type="entry name" value="Mur_ligase_cen"/>
</dbReference>
<dbReference type="InterPro" id="IPR036615">
    <property type="entry name" value="Mur_ligase_C_dom_sf"/>
</dbReference>
<keyword evidence="12" id="KW-1185">Reference proteome</keyword>
<feature type="binding site" evidence="7">
    <location>
        <begin position="122"/>
        <end position="128"/>
    </location>
    <ligand>
        <name>ATP</name>
        <dbReference type="ChEBI" id="CHEBI:30616"/>
    </ligand>
</feature>
<keyword evidence="7 8" id="KW-0132">Cell division</keyword>
<dbReference type="Gene3D" id="3.90.190.20">
    <property type="entry name" value="Mur ligase, C-terminal domain"/>
    <property type="match status" value="1"/>
</dbReference>
<dbReference type="SUPFAM" id="SSF51984">
    <property type="entry name" value="MurCD N-terminal domain"/>
    <property type="match status" value="1"/>
</dbReference>
<evidence type="ECO:0000256" key="3">
    <source>
        <dbReference type="ARBA" id="ARBA00022490"/>
    </source>
</evidence>
<dbReference type="Pfam" id="PF02875">
    <property type="entry name" value="Mur_ligase_C"/>
    <property type="match status" value="1"/>
</dbReference>
<dbReference type="Gene3D" id="3.40.1190.10">
    <property type="entry name" value="Mur-like, catalytic domain"/>
    <property type="match status" value="1"/>
</dbReference>
<dbReference type="PANTHER" id="PTHR43692:SF1">
    <property type="entry name" value="UDP-N-ACETYLMURAMOYLALANINE--D-GLUTAMATE LIGASE"/>
    <property type="match status" value="1"/>
</dbReference>
<dbReference type="InterPro" id="IPR004101">
    <property type="entry name" value="Mur_ligase_C"/>
</dbReference>
<dbReference type="SUPFAM" id="SSF53244">
    <property type="entry name" value="MurD-like peptide ligases, peptide-binding domain"/>
    <property type="match status" value="1"/>
</dbReference>
<protein>
    <recommendedName>
        <fullName evidence="7 8">UDP-N-acetylmuramoylalanine--D-glutamate ligase</fullName>
        <ecNumber evidence="7 8">6.3.2.9</ecNumber>
    </recommendedName>
    <alternativeName>
        <fullName evidence="7">D-glutamic acid-adding enzyme</fullName>
    </alternativeName>
    <alternativeName>
        <fullName evidence="7">UDP-N-acetylmuramoyl-L-alanyl-D-glutamate synthetase</fullName>
    </alternativeName>
</protein>
<keyword evidence="7 8" id="KW-0573">Peptidoglycan synthesis</keyword>
<organism evidence="11 12">
    <name type="scientific">Candidatus Scalindua japonica</name>
    <dbReference type="NCBI Taxonomy" id="1284222"/>
    <lineage>
        <taxon>Bacteria</taxon>
        <taxon>Pseudomonadati</taxon>
        <taxon>Planctomycetota</taxon>
        <taxon>Candidatus Brocadiia</taxon>
        <taxon>Candidatus Brocadiales</taxon>
        <taxon>Candidatus Scalinduaceae</taxon>
        <taxon>Candidatus Scalindua</taxon>
    </lineage>
</organism>
<evidence type="ECO:0000256" key="1">
    <source>
        <dbReference type="ARBA" id="ARBA00004496"/>
    </source>
</evidence>
<comment type="subcellular location">
    <subcellularLocation>
        <location evidence="1 7 8">Cytoplasm</location>
    </subcellularLocation>
</comment>
<evidence type="ECO:0000313" key="11">
    <source>
        <dbReference type="EMBL" id="GAX62336.1"/>
    </source>
</evidence>
<dbReference type="GO" id="GO:0008764">
    <property type="term" value="F:UDP-N-acetylmuramoylalanine-D-glutamate ligase activity"/>
    <property type="evidence" value="ECO:0007669"/>
    <property type="project" value="UniProtKB-UniRule"/>
</dbReference>
<keyword evidence="7 8" id="KW-0961">Cell wall biogenesis/degradation</keyword>
<dbReference type="NCBIfam" id="TIGR01087">
    <property type="entry name" value="murD"/>
    <property type="match status" value="1"/>
</dbReference>
<evidence type="ECO:0000259" key="9">
    <source>
        <dbReference type="Pfam" id="PF02875"/>
    </source>
</evidence>
<dbReference type="SUPFAM" id="SSF53623">
    <property type="entry name" value="MurD-like peptide ligases, catalytic domain"/>
    <property type="match status" value="1"/>
</dbReference>
<comment type="pathway">
    <text evidence="2 7 8">Cell wall biogenesis; peptidoglycan biosynthesis.</text>
</comment>
<comment type="catalytic activity">
    <reaction evidence="7 8">
        <text>UDP-N-acetyl-alpha-D-muramoyl-L-alanine + D-glutamate + ATP = UDP-N-acetyl-alpha-D-muramoyl-L-alanyl-D-glutamate + ADP + phosphate + H(+)</text>
        <dbReference type="Rhea" id="RHEA:16429"/>
        <dbReference type="ChEBI" id="CHEBI:15378"/>
        <dbReference type="ChEBI" id="CHEBI:29986"/>
        <dbReference type="ChEBI" id="CHEBI:30616"/>
        <dbReference type="ChEBI" id="CHEBI:43474"/>
        <dbReference type="ChEBI" id="CHEBI:83898"/>
        <dbReference type="ChEBI" id="CHEBI:83900"/>
        <dbReference type="ChEBI" id="CHEBI:456216"/>
        <dbReference type="EC" id="6.3.2.9"/>
    </reaction>
</comment>
<dbReference type="GO" id="GO:0071555">
    <property type="term" value="P:cell wall organization"/>
    <property type="evidence" value="ECO:0007669"/>
    <property type="project" value="UniProtKB-KW"/>
</dbReference>
<comment type="function">
    <text evidence="7 8">Cell wall formation. Catalyzes the addition of glutamate to the nucleotide precursor UDP-N-acetylmuramoyl-L-alanine (UMA).</text>
</comment>
<dbReference type="InterPro" id="IPR036565">
    <property type="entry name" value="Mur-like_cat_sf"/>
</dbReference>
<keyword evidence="7 8" id="KW-0133">Cell shape</keyword>
<dbReference type="EMBL" id="BAOS01000029">
    <property type="protein sequence ID" value="GAX62336.1"/>
    <property type="molecule type" value="Genomic_DNA"/>
</dbReference>
<dbReference type="HAMAP" id="MF_00639">
    <property type="entry name" value="MurD"/>
    <property type="match status" value="1"/>
</dbReference>
<accession>A0A286U2I0</accession>
<dbReference type="UniPathway" id="UPA00219"/>
<keyword evidence="4 7" id="KW-0436">Ligase</keyword>
<keyword evidence="3 7" id="KW-0963">Cytoplasm</keyword>
<dbReference type="OrthoDB" id="9809796at2"/>
<evidence type="ECO:0000256" key="8">
    <source>
        <dbReference type="RuleBase" id="RU003664"/>
    </source>
</evidence>
<dbReference type="GO" id="GO:0051301">
    <property type="term" value="P:cell division"/>
    <property type="evidence" value="ECO:0007669"/>
    <property type="project" value="UniProtKB-KW"/>
</dbReference>